<comment type="similarity">
    <text evidence="1">Belongs to the ABC transporter superfamily.</text>
</comment>
<keyword evidence="4 6" id="KW-0067">ATP-binding</keyword>
<dbReference type="CDD" id="cd03235">
    <property type="entry name" value="ABC_Metallic_Cations"/>
    <property type="match status" value="1"/>
</dbReference>
<evidence type="ECO:0000313" key="6">
    <source>
        <dbReference type="EMBL" id="GAA0507059.1"/>
    </source>
</evidence>
<dbReference type="InterPro" id="IPR003593">
    <property type="entry name" value="AAA+_ATPase"/>
</dbReference>
<dbReference type="RefSeq" id="WP_009943646.1">
    <property type="nucleotide sequence ID" value="NZ_BAAAGS010000001.1"/>
</dbReference>
<comment type="caution">
    <text evidence="6">The sequence shown here is derived from an EMBL/GenBank/DDBJ whole genome shotgun (WGS) entry which is preliminary data.</text>
</comment>
<dbReference type="SMART" id="SM00382">
    <property type="entry name" value="AAA"/>
    <property type="match status" value="1"/>
</dbReference>
<evidence type="ECO:0000259" key="5">
    <source>
        <dbReference type="PROSITE" id="PS50893"/>
    </source>
</evidence>
<evidence type="ECO:0000256" key="3">
    <source>
        <dbReference type="ARBA" id="ARBA00022741"/>
    </source>
</evidence>
<keyword evidence="2" id="KW-0813">Transport</keyword>
<protein>
    <submittedName>
        <fullName evidence="6">Metal ABC transporter ATP-binding protein</fullName>
    </submittedName>
</protein>
<dbReference type="InterPro" id="IPR050153">
    <property type="entry name" value="Metal_Ion_Import_ABC"/>
</dbReference>
<dbReference type="PANTHER" id="PTHR42734:SF5">
    <property type="entry name" value="IRON TRANSPORT SYSTEM ATP-BINDING PROTEIN HI_0361-RELATED"/>
    <property type="match status" value="1"/>
</dbReference>
<dbReference type="Proteomes" id="UP001500729">
    <property type="component" value="Unassembled WGS sequence"/>
</dbReference>
<keyword evidence="3" id="KW-0547">Nucleotide-binding</keyword>
<evidence type="ECO:0000256" key="1">
    <source>
        <dbReference type="ARBA" id="ARBA00005417"/>
    </source>
</evidence>
<sequence>MSAGISAHGVTVHYGETLALDDVTVDVPAGQVCGLLGMNGSGKSTLFKALMGLVRPDHGTIRLLGRSPRQARREGLIAYVPQSEAVDWTFPVTVADVVMMGRYGHLGLTRRPRAADRAAVAAALERVGLTDLAGNPIGALSGGQRKRAFVARGIAQDARLLFLDEPFAGVDKRSEATIAELLRALRGEGRTIMISTHDLASVPALCDEAVLIQQRVIAHGPLDEVLAPETLARTFGAEVAAARPGDEAGGVR</sequence>
<keyword evidence="7" id="KW-1185">Reference proteome</keyword>
<dbReference type="EMBL" id="BAAAGS010000001">
    <property type="protein sequence ID" value="GAA0507059.1"/>
    <property type="molecule type" value="Genomic_DNA"/>
</dbReference>
<gene>
    <name evidence="6" type="ORF">GCM10009533_02260</name>
</gene>
<dbReference type="PROSITE" id="PS00211">
    <property type="entry name" value="ABC_TRANSPORTER_1"/>
    <property type="match status" value="1"/>
</dbReference>
<dbReference type="PROSITE" id="PS50893">
    <property type="entry name" value="ABC_TRANSPORTER_2"/>
    <property type="match status" value="1"/>
</dbReference>
<name>A0ABN1BWY9_SACER</name>
<dbReference type="SUPFAM" id="SSF52540">
    <property type="entry name" value="P-loop containing nucleoside triphosphate hydrolases"/>
    <property type="match status" value="1"/>
</dbReference>
<dbReference type="InterPro" id="IPR027417">
    <property type="entry name" value="P-loop_NTPase"/>
</dbReference>
<feature type="domain" description="ABC transporter" evidence="5">
    <location>
        <begin position="5"/>
        <end position="239"/>
    </location>
</feature>
<proteinExistence type="inferred from homology"/>
<dbReference type="InterPro" id="IPR017871">
    <property type="entry name" value="ABC_transporter-like_CS"/>
</dbReference>
<evidence type="ECO:0000256" key="2">
    <source>
        <dbReference type="ARBA" id="ARBA00022448"/>
    </source>
</evidence>
<dbReference type="PANTHER" id="PTHR42734">
    <property type="entry name" value="METAL TRANSPORT SYSTEM ATP-BINDING PROTEIN TM_0124-RELATED"/>
    <property type="match status" value="1"/>
</dbReference>
<dbReference type="Pfam" id="PF00005">
    <property type="entry name" value="ABC_tran"/>
    <property type="match status" value="1"/>
</dbReference>
<reference evidence="6 7" key="1">
    <citation type="journal article" date="2019" name="Int. J. Syst. Evol. Microbiol.">
        <title>The Global Catalogue of Microorganisms (GCM) 10K type strain sequencing project: providing services to taxonomists for standard genome sequencing and annotation.</title>
        <authorList>
            <consortium name="The Broad Institute Genomics Platform"/>
            <consortium name="The Broad Institute Genome Sequencing Center for Infectious Disease"/>
            <person name="Wu L."/>
            <person name="Ma J."/>
        </authorList>
    </citation>
    <scope>NUCLEOTIDE SEQUENCE [LARGE SCALE GENOMIC DNA]</scope>
    <source>
        <strain evidence="6 7">JCM 10303</strain>
    </source>
</reference>
<dbReference type="Gene3D" id="3.40.50.300">
    <property type="entry name" value="P-loop containing nucleotide triphosphate hydrolases"/>
    <property type="match status" value="1"/>
</dbReference>
<organism evidence="6 7">
    <name type="scientific">Saccharopolyspora erythraea</name>
    <name type="common">Streptomyces erythraeus</name>
    <dbReference type="NCBI Taxonomy" id="1836"/>
    <lineage>
        <taxon>Bacteria</taxon>
        <taxon>Bacillati</taxon>
        <taxon>Actinomycetota</taxon>
        <taxon>Actinomycetes</taxon>
        <taxon>Pseudonocardiales</taxon>
        <taxon>Pseudonocardiaceae</taxon>
        <taxon>Saccharopolyspora</taxon>
    </lineage>
</organism>
<evidence type="ECO:0000256" key="4">
    <source>
        <dbReference type="ARBA" id="ARBA00022840"/>
    </source>
</evidence>
<evidence type="ECO:0000313" key="7">
    <source>
        <dbReference type="Proteomes" id="UP001500729"/>
    </source>
</evidence>
<dbReference type="GO" id="GO:0005524">
    <property type="term" value="F:ATP binding"/>
    <property type="evidence" value="ECO:0007669"/>
    <property type="project" value="UniProtKB-KW"/>
</dbReference>
<accession>A0ABN1BWY9</accession>
<dbReference type="InterPro" id="IPR003439">
    <property type="entry name" value="ABC_transporter-like_ATP-bd"/>
</dbReference>